<evidence type="ECO:0000313" key="1">
    <source>
        <dbReference type="EMBL" id="QXE23838.1"/>
    </source>
</evidence>
<dbReference type="EMBL" id="CP021056">
    <property type="protein sequence ID" value="QXE23838.1"/>
    <property type="molecule type" value="Genomic_DNA"/>
</dbReference>
<sequence length="38" mass="4302">MEKSFLFASLHEVKIIPNNAQNFMSKNYSGFPGQPTID</sequence>
<accession>A0A975T7W2</accession>
<keyword evidence="2" id="KW-1185">Reference proteome</keyword>
<evidence type="ECO:0000313" key="2">
    <source>
        <dbReference type="Proteomes" id="UP000683511"/>
    </source>
</evidence>
<dbReference type="Proteomes" id="UP000683511">
    <property type="component" value="Chromosome"/>
</dbReference>
<dbReference type="KEGG" id="rsin:B6N60_02529"/>
<name>A0A975T7W2_9NOST</name>
<organism evidence="1 2">
    <name type="scientific">Richelia sinica FACHB-800</name>
    <dbReference type="NCBI Taxonomy" id="1357546"/>
    <lineage>
        <taxon>Bacteria</taxon>
        <taxon>Bacillati</taxon>
        <taxon>Cyanobacteriota</taxon>
        <taxon>Cyanophyceae</taxon>
        <taxon>Nostocales</taxon>
        <taxon>Nostocaceae</taxon>
        <taxon>Richelia</taxon>
    </lineage>
</organism>
<protein>
    <submittedName>
        <fullName evidence="1">Uncharacterized protein</fullName>
    </submittedName>
</protein>
<dbReference type="AlphaFoldDB" id="A0A975T7W2"/>
<gene>
    <name evidence="1" type="ORF">B6N60_02529</name>
</gene>
<reference evidence="1" key="1">
    <citation type="submission" date="2017-04" db="EMBL/GenBank/DDBJ databases">
        <title>Genome deletions in a multicellular cyanobacterial endosymbiont for morphological adaptation in marine diatoms.</title>
        <authorList>
            <person name="Wang Y."/>
            <person name="Gao H."/>
            <person name="Li R."/>
            <person name="Xu X."/>
        </authorList>
    </citation>
    <scope>NUCLEOTIDE SEQUENCE</scope>
    <source>
        <strain evidence="1">FACHB 800</strain>
    </source>
</reference>
<proteinExistence type="predicted"/>